<dbReference type="PANTHER" id="PTHR33116">
    <property type="entry name" value="REVERSE TRANSCRIPTASE ZINC-BINDING DOMAIN-CONTAINING PROTEIN-RELATED-RELATED"/>
    <property type="match status" value="1"/>
</dbReference>
<proteinExistence type="predicted"/>
<evidence type="ECO:0000313" key="4">
    <source>
        <dbReference type="Proteomes" id="UP001443914"/>
    </source>
</evidence>
<feature type="domain" description="Reverse transcriptase zinc-binding" evidence="2">
    <location>
        <begin position="821"/>
        <end position="875"/>
    </location>
</feature>
<evidence type="ECO:0000259" key="2">
    <source>
        <dbReference type="Pfam" id="PF13966"/>
    </source>
</evidence>
<dbReference type="Pfam" id="PF00078">
    <property type="entry name" value="RVT_1"/>
    <property type="match status" value="1"/>
</dbReference>
<dbReference type="Pfam" id="PF13966">
    <property type="entry name" value="zf-RVT"/>
    <property type="match status" value="1"/>
</dbReference>
<reference evidence="3" key="1">
    <citation type="submission" date="2024-03" db="EMBL/GenBank/DDBJ databases">
        <title>WGS assembly of Saponaria officinalis var. Norfolk2.</title>
        <authorList>
            <person name="Jenkins J."/>
            <person name="Shu S."/>
            <person name="Grimwood J."/>
            <person name="Barry K."/>
            <person name="Goodstein D."/>
            <person name="Schmutz J."/>
            <person name="Leebens-Mack J."/>
            <person name="Osbourn A."/>
        </authorList>
    </citation>
    <scope>NUCLEOTIDE SEQUENCE [LARGE SCALE GENOMIC DNA]</scope>
    <source>
        <strain evidence="3">JIC</strain>
    </source>
</reference>
<protein>
    <recommendedName>
        <fullName evidence="5">Reverse transcriptase domain-containing protein</fullName>
    </recommendedName>
</protein>
<feature type="domain" description="Reverse transcriptase" evidence="1">
    <location>
        <begin position="455"/>
        <end position="551"/>
    </location>
</feature>
<dbReference type="AlphaFoldDB" id="A0AAW1JL51"/>
<dbReference type="InterPro" id="IPR036691">
    <property type="entry name" value="Endo/exonu/phosph_ase_sf"/>
</dbReference>
<sequence length="902" mass="103407">MDRMGFWNVRGLNSLSKEKEIKWFFYQNKVGLFSLLETRVKASNWNKVHNNICSDWAICTNNTAHKGGRIWLLWLPGSYCVDVVDMTAQTIHARVLDKARRWYFWLTSVYGFNKLVDRRPLWQSLRRYSVNCLEPWVVWGDFNNVLFPNERMGSVVSWAEIRDFQECLNTSNLHDAKVVGSFFTWNNKWDDEDRVLAGLIGFCCWAVFVSGTPMYQLTRCLKRVKEQLKVLNRERFSDVENWFSIAHHALLKMQDDLNKNPLDFELGRAEKALACEVATLHKARNLFLQQRAKCQWLGEGDDSTAYFRSSIKKRKQMNKVLQIRDVNGILQTDPLGIQRAFEDFYLALLGSSNPVTAVHVPTVQNGNLVTDAHCQGLMAPITGKEIRDAMFSIPDDKAPGPDGFTSQFYKDAWGIVGVSVIKAVQSFFGSGKLLKEINHTLVTLVLKVEIPVGVAQFRPIACCNTLYKCITKVLSSRLGRVLPDIISSNQSAFIKGRDIVENVLICQDLVRLYGRRSCSPRILMKIDLMKAYDSIEWEFLGGMLQALGFPTQFIDDLLMFSYGDYNSATLLLREFLTFSNASGLRMNVQNSSLYANGVPSPTVQRICAAAGMNLGALPFTYWGIPITSRKLSVLECFVLIEKVVARIRAVDSRYLSYGCRLTLVKSVLSTLHSYWARIFIIPKSIIKRIEDTCMNFLWRGSHIYVSAPPIAWDQVCKEPEMGGLGIRKAYEWNIVSVGKYIWWLASKKDHLWVKWINGTYLRGKDWRDMKSSVTSTWSWKWMCHVKEALVAGFLGDWWLRVGKECTVQQGYQWLTRGGTVVPWSKFVTWMAMHQRLYTKTHLAWFGVGSDGLCCLCAGAEETQAHLFFDCPYSRNCVRVLSDKLGMSIPWTDTWLWWNANRF</sequence>
<name>A0AAW1JL51_SAPOF</name>
<keyword evidence="4" id="KW-1185">Reference proteome</keyword>
<dbReference type="Proteomes" id="UP001443914">
    <property type="component" value="Unassembled WGS sequence"/>
</dbReference>
<accession>A0AAW1JL51</accession>
<organism evidence="3 4">
    <name type="scientific">Saponaria officinalis</name>
    <name type="common">Common soapwort</name>
    <name type="synonym">Lychnis saponaria</name>
    <dbReference type="NCBI Taxonomy" id="3572"/>
    <lineage>
        <taxon>Eukaryota</taxon>
        <taxon>Viridiplantae</taxon>
        <taxon>Streptophyta</taxon>
        <taxon>Embryophyta</taxon>
        <taxon>Tracheophyta</taxon>
        <taxon>Spermatophyta</taxon>
        <taxon>Magnoliopsida</taxon>
        <taxon>eudicotyledons</taxon>
        <taxon>Gunneridae</taxon>
        <taxon>Pentapetalae</taxon>
        <taxon>Caryophyllales</taxon>
        <taxon>Caryophyllaceae</taxon>
        <taxon>Caryophylleae</taxon>
        <taxon>Saponaria</taxon>
    </lineage>
</organism>
<evidence type="ECO:0000259" key="1">
    <source>
        <dbReference type="Pfam" id="PF00078"/>
    </source>
</evidence>
<comment type="caution">
    <text evidence="3">The sequence shown here is derived from an EMBL/GenBank/DDBJ whole genome shotgun (WGS) entry which is preliminary data.</text>
</comment>
<dbReference type="Gene3D" id="3.60.10.10">
    <property type="entry name" value="Endonuclease/exonuclease/phosphatase"/>
    <property type="match status" value="1"/>
</dbReference>
<evidence type="ECO:0008006" key="5">
    <source>
        <dbReference type="Google" id="ProtNLM"/>
    </source>
</evidence>
<gene>
    <name evidence="3" type="ORF">RND81_07G023700</name>
</gene>
<dbReference type="SUPFAM" id="SSF56219">
    <property type="entry name" value="DNase I-like"/>
    <property type="match status" value="1"/>
</dbReference>
<evidence type="ECO:0000313" key="3">
    <source>
        <dbReference type="EMBL" id="KAK9704967.1"/>
    </source>
</evidence>
<dbReference type="InterPro" id="IPR026960">
    <property type="entry name" value="RVT-Znf"/>
</dbReference>
<dbReference type="PANTHER" id="PTHR33116:SF84">
    <property type="entry name" value="RNA-DIRECTED DNA POLYMERASE"/>
    <property type="match status" value="1"/>
</dbReference>
<dbReference type="InterPro" id="IPR000477">
    <property type="entry name" value="RT_dom"/>
</dbReference>
<dbReference type="EMBL" id="JBDFQZ010000007">
    <property type="protein sequence ID" value="KAK9704967.1"/>
    <property type="molecule type" value="Genomic_DNA"/>
</dbReference>
<dbReference type="CDD" id="cd01650">
    <property type="entry name" value="RT_nLTR_like"/>
    <property type="match status" value="1"/>
</dbReference>